<accession>A0A3N7HNV2</accession>
<dbReference type="InterPro" id="IPR004477">
    <property type="entry name" value="ComEC_N"/>
</dbReference>
<dbReference type="Pfam" id="PF03772">
    <property type="entry name" value="Competence"/>
    <property type="match status" value="1"/>
</dbReference>
<dbReference type="Pfam" id="PF00753">
    <property type="entry name" value="Lactamase_B"/>
    <property type="match status" value="1"/>
</dbReference>
<dbReference type="CDD" id="cd07731">
    <property type="entry name" value="ComA-like_MBL-fold"/>
    <property type="match status" value="1"/>
</dbReference>
<evidence type="ECO:0000256" key="3">
    <source>
        <dbReference type="ARBA" id="ARBA00022692"/>
    </source>
</evidence>
<dbReference type="OrthoDB" id="9761531at2"/>
<dbReference type="GO" id="GO:0030420">
    <property type="term" value="P:establishment of competence for transformation"/>
    <property type="evidence" value="ECO:0007669"/>
    <property type="project" value="InterPro"/>
</dbReference>
<feature type="domain" description="Metallo-beta-lactamase" evidence="7">
    <location>
        <begin position="548"/>
        <end position="718"/>
    </location>
</feature>
<protein>
    <submittedName>
        <fullName evidence="8">DNA internalization-related competence protein ComEC/Rec2</fullName>
    </submittedName>
</protein>
<feature type="transmembrane region" description="Helical" evidence="6">
    <location>
        <begin position="432"/>
        <end position="454"/>
    </location>
</feature>
<dbReference type="PANTHER" id="PTHR30619:SF1">
    <property type="entry name" value="RECOMBINATION PROTEIN 2"/>
    <property type="match status" value="1"/>
</dbReference>
<evidence type="ECO:0000256" key="1">
    <source>
        <dbReference type="ARBA" id="ARBA00004651"/>
    </source>
</evidence>
<dbReference type="EMBL" id="QUSW01000004">
    <property type="protein sequence ID" value="RQP23878.1"/>
    <property type="molecule type" value="Genomic_DNA"/>
</dbReference>
<dbReference type="Gene3D" id="3.60.15.10">
    <property type="entry name" value="Ribonuclease Z/Hydroxyacylglutathione hydrolase-like"/>
    <property type="match status" value="1"/>
</dbReference>
<dbReference type="Proteomes" id="UP000267464">
    <property type="component" value="Unassembled WGS sequence"/>
</dbReference>
<feature type="transmembrane region" description="Helical" evidence="6">
    <location>
        <begin position="37"/>
        <end position="55"/>
    </location>
</feature>
<evidence type="ECO:0000313" key="9">
    <source>
        <dbReference type="Proteomes" id="UP000267464"/>
    </source>
</evidence>
<dbReference type="AlphaFoldDB" id="A0A3N7HNV2"/>
<keyword evidence="3 6" id="KW-0812">Transmembrane</keyword>
<evidence type="ECO:0000259" key="7">
    <source>
        <dbReference type="SMART" id="SM00849"/>
    </source>
</evidence>
<feature type="transmembrane region" description="Helical" evidence="6">
    <location>
        <begin position="303"/>
        <end position="323"/>
    </location>
</feature>
<evidence type="ECO:0000313" key="8">
    <source>
        <dbReference type="EMBL" id="RQP23878.1"/>
    </source>
</evidence>
<feature type="transmembrane region" description="Helical" evidence="6">
    <location>
        <begin position="344"/>
        <end position="364"/>
    </location>
</feature>
<dbReference type="SUPFAM" id="SSF56281">
    <property type="entry name" value="Metallo-hydrolase/oxidoreductase"/>
    <property type="match status" value="1"/>
</dbReference>
<comment type="subcellular location">
    <subcellularLocation>
        <location evidence="1">Cell membrane</location>
        <topology evidence="1">Multi-pass membrane protein</topology>
    </subcellularLocation>
</comment>
<keyword evidence="5 6" id="KW-0472">Membrane</keyword>
<keyword evidence="4 6" id="KW-1133">Transmembrane helix</keyword>
<evidence type="ECO:0000256" key="2">
    <source>
        <dbReference type="ARBA" id="ARBA00022475"/>
    </source>
</evidence>
<evidence type="ECO:0000256" key="5">
    <source>
        <dbReference type="ARBA" id="ARBA00023136"/>
    </source>
</evidence>
<keyword evidence="2" id="KW-1003">Cell membrane</keyword>
<proteinExistence type="predicted"/>
<dbReference type="RefSeq" id="WP_124541610.1">
    <property type="nucleotide sequence ID" value="NZ_QUSW01000004.1"/>
</dbReference>
<dbReference type="NCBIfam" id="TIGR00361">
    <property type="entry name" value="ComEC_Rec2"/>
    <property type="match status" value="1"/>
</dbReference>
<dbReference type="Pfam" id="PF13567">
    <property type="entry name" value="DUF4131"/>
    <property type="match status" value="1"/>
</dbReference>
<comment type="caution">
    <text evidence="8">The sequence shown here is derived from an EMBL/GenBank/DDBJ whole genome shotgun (WGS) entry which is preliminary data.</text>
</comment>
<evidence type="ECO:0000256" key="4">
    <source>
        <dbReference type="ARBA" id="ARBA00022989"/>
    </source>
</evidence>
<dbReference type="GO" id="GO:0005886">
    <property type="term" value="C:plasma membrane"/>
    <property type="evidence" value="ECO:0007669"/>
    <property type="project" value="UniProtKB-SubCell"/>
</dbReference>
<keyword evidence="9" id="KW-1185">Reference proteome</keyword>
<dbReference type="InterPro" id="IPR004797">
    <property type="entry name" value="Competence_ComEC/Rec2"/>
</dbReference>
<dbReference type="PANTHER" id="PTHR30619">
    <property type="entry name" value="DNA INTERNALIZATION/COMPETENCE PROTEIN COMEC/REC2"/>
    <property type="match status" value="1"/>
</dbReference>
<name>A0A3N7HNV2_9BURK</name>
<evidence type="ECO:0000256" key="6">
    <source>
        <dbReference type="SAM" id="Phobius"/>
    </source>
</evidence>
<gene>
    <name evidence="8" type="ORF">DZC73_17345</name>
</gene>
<dbReference type="InterPro" id="IPR052159">
    <property type="entry name" value="Competence_DNA_uptake"/>
</dbReference>
<organism evidence="8 9">
    <name type="scientific">Piscinibacter terrae</name>
    <dbReference type="NCBI Taxonomy" id="2496871"/>
    <lineage>
        <taxon>Bacteria</taxon>
        <taxon>Pseudomonadati</taxon>
        <taxon>Pseudomonadota</taxon>
        <taxon>Betaproteobacteria</taxon>
        <taxon>Burkholderiales</taxon>
        <taxon>Sphaerotilaceae</taxon>
        <taxon>Piscinibacter</taxon>
    </lineage>
</organism>
<feature type="transmembrane region" description="Helical" evidence="6">
    <location>
        <begin position="494"/>
        <end position="513"/>
    </location>
</feature>
<feature type="transmembrane region" description="Helical" evidence="6">
    <location>
        <begin position="260"/>
        <end position="283"/>
    </location>
</feature>
<dbReference type="InterPro" id="IPR001279">
    <property type="entry name" value="Metallo-B-lactamas"/>
</dbReference>
<sequence length="819" mass="88312">MTDLRHLTGWRIAGLCTAWLAGMAVQLQEAALLPAAWHQAACLAGLAMCLAGWRWRRVWMAPLLGLAVLGWGTAEWQAASRLAGALDPSLEGVELVVTGVVAGLPQRGPSGVRFRFEVEQAAQGDRPVQLPPTLALGWYAGFHEDAVLTQPQMALGAGQRWRLGVKLKQPHGLVNPHGFDAELQMLSQGIRATGHVRDAVPPRLLGREAAHPVERWRQALRDAIEVTVPDRRAAGVLAALAVGDQSAIEREDWDLFRNAGIAHLVSISGLHITMFAWLAARLIGWAWRRHPHLPLRLPAPLAARWGGLLAAWAYAVFSGWGVPSQRTIWMLALVTLLQSTGRRWPWPLVLLLAAVLVSALEPWALLQAGFWLSFVAVGLLMASGPVTAQSPSPSVGMRRAWDTLRGELRSQVVATVGLTPLTLVFFQQVSIVGFLANLVAIPLVTLVITPLAMLGVIAAPLWLAGAWVVNLLCGWLAAMTAWPAAVWTVPVAPAWAQAAALGGAALLVMPLPWRGRLLAVPMVLPLLMPSVVRPPPGQFELVAADIGQGTAVLVRTQRHLMVFDTGPQYGPGADAGQRVLVPLLHARGERQVDRLMLSHRDADHVGGAASLVTAVAVREMHSSLEDAHPLLALSPPHQRCMAGQSWEWDGVRFEVLHPRAEAYDAQLKSNAMSCVVRVIGLGGSAMLTGDVEREGETWMVGSTSAARLASDVLVVPHHGSKTSSTPAFIDAVHPRFAVFQAGYRNPFGHPAPLVFARYADRHITTISSPSCGAWSWSSLQPGQGVCQRDADARYWHHGSRGVTAQERVEGVCAVWPGFC</sequence>
<feature type="transmembrane region" description="Helical" evidence="6">
    <location>
        <begin position="370"/>
        <end position="388"/>
    </location>
</feature>
<dbReference type="NCBIfam" id="TIGR00360">
    <property type="entry name" value="ComEC_N-term"/>
    <property type="match status" value="1"/>
</dbReference>
<dbReference type="InterPro" id="IPR035681">
    <property type="entry name" value="ComA-like_MBL"/>
</dbReference>
<dbReference type="InterPro" id="IPR036866">
    <property type="entry name" value="RibonucZ/Hydroxyglut_hydro"/>
</dbReference>
<feature type="transmembrane region" description="Helical" evidence="6">
    <location>
        <begin position="461"/>
        <end position="482"/>
    </location>
</feature>
<reference evidence="8 9" key="2">
    <citation type="submission" date="2018-12" db="EMBL/GenBank/DDBJ databases">
        <title>Rhizobacter gummiphilus sp. nov., a rubber-degrading bacterium isolated from the soil of a botanical garden in Japan.</title>
        <authorList>
            <person name="Shunsuke S.S."/>
        </authorList>
    </citation>
    <scope>NUCLEOTIDE SEQUENCE [LARGE SCALE GENOMIC DNA]</scope>
    <source>
        <strain evidence="8 9">S-16</strain>
    </source>
</reference>
<reference evidence="8 9" key="1">
    <citation type="submission" date="2018-08" db="EMBL/GenBank/DDBJ databases">
        <authorList>
            <person name="Khan S.A."/>
            <person name="Jeon C.O."/>
            <person name="Chun B.H."/>
            <person name="Jeong S.E."/>
        </authorList>
    </citation>
    <scope>NUCLEOTIDE SEQUENCE [LARGE SCALE GENOMIC DNA]</scope>
    <source>
        <strain evidence="8 9">S-16</strain>
    </source>
</reference>
<dbReference type="InterPro" id="IPR025405">
    <property type="entry name" value="DUF4131"/>
</dbReference>
<dbReference type="SMART" id="SM00849">
    <property type="entry name" value="Lactamase_B"/>
    <property type="match status" value="1"/>
</dbReference>